<dbReference type="EC" id="1.3.1.9" evidence="9"/>
<dbReference type="InterPro" id="IPR036291">
    <property type="entry name" value="NAD(P)-bd_dom_sf"/>
</dbReference>
<sequence>MRLVFLEILVCFVQRQIFAYTTQVFYANNIGKIMGFLTGKRILVTGLASNRSIAYGIAKSMKEQGAELAFTYLNDKLQPRVEEFAKEFGSDIVLPLDVATDESIQNCFAELSKRWDKFDGFIHAIAFAPGDQLDGDYVNAATREGYRIAHDISAYSFVAMAQAARPYLNPNAALLTLSYLGAERAIPNYNVMCLAKASLEAATRVMAADLGKEGIRVNAISAGPIRTLAASGIKNFKKMLSTFEKTAALRRTVTIEDVGNSAAFLCSDLASGITGEIVHVDAGFSITAMGELGEE</sequence>
<gene>
    <name evidence="14" type="primary">fabI</name>
    <name evidence="14" type="ordered locus">NTHI2042</name>
</gene>
<evidence type="ECO:0000313" key="15">
    <source>
        <dbReference type="Proteomes" id="UP000002525"/>
    </source>
</evidence>
<proteinExistence type="inferred from homology"/>
<comment type="similarity">
    <text evidence="2 9">Belongs to the short-chain dehydrogenases/reductases (SDR) family. FabI subfamily.</text>
</comment>
<dbReference type="Pfam" id="PF13561">
    <property type="entry name" value="adh_short_C2"/>
    <property type="match status" value="1"/>
</dbReference>
<feature type="site" description="Involved in acyl-ACP binding" evidence="13">
    <location>
        <position position="238"/>
    </location>
</feature>
<reference evidence="14 15" key="1">
    <citation type="journal article" date="2005" name="J. Bacteriol.">
        <title>Genomic sequence of an otitis media isolate of nontypeable Haemophilus influenzae: comparative study with H. influenzae serotype d, strain KW20.</title>
        <authorList>
            <person name="Harrison A."/>
            <person name="Dyer D.W."/>
            <person name="Gillaspy A."/>
            <person name="Ray W.C."/>
            <person name="Mungur R."/>
            <person name="Carson M.B."/>
            <person name="Zhong H."/>
            <person name="Gipson J."/>
            <person name="Gipson M."/>
            <person name="Johnson L.S."/>
            <person name="Lewis L."/>
            <person name="Bakaletz L.O."/>
            <person name="Munson R.S.Jr."/>
        </authorList>
    </citation>
    <scope>NUCLEOTIDE SEQUENCE [LARGE SCALE GENOMIC DNA]</scope>
    <source>
        <strain evidence="14 15">86-028NP</strain>
    </source>
</reference>
<dbReference type="Gene3D" id="3.40.50.720">
    <property type="entry name" value="NAD(P)-binding Rossmann-like Domain"/>
    <property type="match status" value="1"/>
</dbReference>
<dbReference type="CDD" id="cd05372">
    <property type="entry name" value="ENR_SDR"/>
    <property type="match status" value="1"/>
</dbReference>
<evidence type="ECO:0000313" key="14">
    <source>
        <dbReference type="EMBL" id="AAX88783.1"/>
    </source>
</evidence>
<dbReference type="FunFam" id="3.40.50.720:FF:000054">
    <property type="entry name" value="Enoyl-[acyl-carrier-protein] reductase [NADH]"/>
    <property type="match status" value="1"/>
</dbReference>
<accession>Q4QJL4</accession>
<feature type="site" description="Involved in acyl-ACP binding" evidence="13">
    <location>
        <position position="234"/>
    </location>
</feature>
<comment type="catalytic activity">
    <reaction evidence="9">
        <text>a 2,3-saturated acyl-[ACP] + NAD(+) = a (2E)-enoyl-[ACP] + NADH + H(+)</text>
        <dbReference type="Rhea" id="RHEA:10240"/>
        <dbReference type="Rhea" id="RHEA-COMP:9925"/>
        <dbReference type="Rhea" id="RHEA-COMP:9926"/>
        <dbReference type="ChEBI" id="CHEBI:15378"/>
        <dbReference type="ChEBI" id="CHEBI:57540"/>
        <dbReference type="ChEBI" id="CHEBI:57945"/>
        <dbReference type="ChEBI" id="CHEBI:78784"/>
        <dbReference type="ChEBI" id="CHEBI:78785"/>
        <dbReference type="EC" id="1.3.1.9"/>
    </reaction>
</comment>
<dbReference type="PANTHER" id="PTHR43159">
    <property type="entry name" value="ENOYL-[ACYL-CARRIER-PROTEIN] REDUCTASE"/>
    <property type="match status" value="1"/>
</dbReference>
<dbReference type="HOGENOM" id="CLU_010194_10_1_6"/>
<evidence type="ECO:0000256" key="12">
    <source>
        <dbReference type="PIRSR" id="PIRSR000094-3"/>
    </source>
</evidence>
<feature type="binding site" evidence="12">
    <location>
        <begin position="225"/>
        <end position="229"/>
    </location>
    <ligand>
        <name>NAD(+)</name>
        <dbReference type="ChEBI" id="CHEBI:57540"/>
    </ligand>
</feature>
<feature type="binding site" evidence="12">
    <location>
        <position position="125"/>
    </location>
    <ligand>
        <name>NAD(+)</name>
        <dbReference type="ChEBI" id="CHEBI:57540"/>
    </ligand>
</feature>
<dbReference type="KEGG" id="hit:NTHI2042"/>
<evidence type="ECO:0000256" key="11">
    <source>
        <dbReference type="PIRSR" id="PIRSR000094-2"/>
    </source>
</evidence>
<dbReference type="PIRSF" id="PIRSF000094">
    <property type="entry name" value="Enoyl-ACP_rdct"/>
    <property type="match status" value="1"/>
</dbReference>
<evidence type="ECO:0000256" key="5">
    <source>
        <dbReference type="ARBA" id="ARBA00023002"/>
    </source>
</evidence>
<dbReference type="PRINTS" id="PR00081">
    <property type="entry name" value="GDHRDH"/>
</dbReference>
<evidence type="ECO:0000256" key="2">
    <source>
        <dbReference type="ARBA" id="ARBA00009233"/>
    </source>
</evidence>
<keyword evidence="3 9" id="KW-0444">Lipid biosynthesis</keyword>
<feature type="binding site" evidence="12">
    <location>
        <position position="46"/>
    </location>
    <ligand>
        <name>NAD(+)</name>
        <dbReference type="ChEBI" id="CHEBI:57540"/>
    </ligand>
</feature>
<comment type="pathway">
    <text evidence="1">Lipid metabolism; fatty acid biosynthesis.</text>
</comment>
<feature type="binding site" evidence="12">
    <location>
        <begin position="52"/>
        <end position="53"/>
    </location>
    <ligand>
        <name>NAD(+)</name>
        <dbReference type="ChEBI" id="CHEBI:57540"/>
    </ligand>
</feature>
<dbReference type="EMBL" id="CP000057">
    <property type="protein sequence ID" value="AAX88783.1"/>
    <property type="molecule type" value="Genomic_DNA"/>
</dbReference>
<feature type="binding site" evidence="12">
    <location>
        <position position="196"/>
    </location>
    <ligand>
        <name>NAD(+)</name>
        <dbReference type="ChEBI" id="CHEBI:57540"/>
    </ligand>
</feature>
<dbReference type="SUPFAM" id="SSF51735">
    <property type="entry name" value="NAD(P)-binding Rossmann-fold domains"/>
    <property type="match status" value="1"/>
</dbReference>
<name>Q4QJL4_HAEI8</name>
<dbReference type="GO" id="GO:0004318">
    <property type="term" value="F:enoyl-[acyl-carrier-protein] reductase (NADH) activity"/>
    <property type="evidence" value="ECO:0007669"/>
    <property type="project" value="UniProtKB-EC"/>
</dbReference>
<keyword evidence="4" id="KW-0276">Fatty acid metabolism</keyword>
<feature type="site" description="Involved in acyl-ACP binding" evidence="13">
    <location>
        <position position="237"/>
    </location>
</feature>
<protein>
    <recommendedName>
        <fullName evidence="9">Enoyl-[acyl-carrier-protein] reductase [NADH]</fullName>
        <ecNumber evidence="9">1.3.1.9</ecNumber>
    </recommendedName>
</protein>
<dbReference type="GO" id="GO:0006633">
    <property type="term" value="P:fatty acid biosynthetic process"/>
    <property type="evidence" value="ECO:0007669"/>
    <property type="project" value="UniProtKB-UniPathway"/>
</dbReference>
<keyword evidence="7" id="KW-0443">Lipid metabolism</keyword>
<dbReference type="InterPro" id="IPR014358">
    <property type="entry name" value="Enoyl-ACP_Rdtase_NADH"/>
</dbReference>
<dbReference type="InterPro" id="IPR002347">
    <property type="entry name" value="SDR_fam"/>
</dbReference>
<dbReference type="UniPathway" id="UPA00094"/>
<keyword evidence="6 9" id="KW-0520">NAD</keyword>
<evidence type="ECO:0000256" key="6">
    <source>
        <dbReference type="ARBA" id="ARBA00023027"/>
    </source>
</evidence>
<evidence type="ECO:0000256" key="8">
    <source>
        <dbReference type="ARBA" id="ARBA00023160"/>
    </source>
</evidence>
<dbReference type="PANTHER" id="PTHR43159:SF2">
    <property type="entry name" value="ENOYL-[ACYL-CARRIER-PROTEIN] REDUCTASE [NADH], CHLOROPLASTIC"/>
    <property type="match status" value="1"/>
</dbReference>
<feature type="binding site" evidence="11">
    <location>
        <position position="128"/>
    </location>
    <ligand>
        <name>substrate</name>
    </ligand>
</feature>
<organism evidence="14 15">
    <name type="scientific">Haemophilus influenzae (strain 86-028NP)</name>
    <dbReference type="NCBI Taxonomy" id="281310"/>
    <lineage>
        <taxon>Bacteria</taxon>
        <taxon>Pseudomonadati</taxon>
        <taxon>Pseudomonadota</taxon>
        <taxon>Gammaproteobacteria</taxon>
        <taxon>Pasteurellales</taxon>
        <taxon>Pasteurellaceae</taxon>
        <taxon>Haemophilus</taxon>
    </lineage>
</organism>
<evidence type="ECO:0000256" key="13">
    <source>
        <dbReference type="PIRSR" id="PIRSR000094-4"/>
    </source>
</evidence>
<evidence type="ECO:0000256" key="3">
    <source>
        <dbReference type="ARBA" id="ARBA00022516"/>
    </source>
</evidence>
<feature type="active site" description="Proton acceptor" evidence="10">
    <location>
        <position position="179"/>
    </location>
</feature>
<keyword evidence="5 9" id="KW-0560">Oxidoreductase</keyword>
<evidence type="ECO:0000256" key="4">
    <source>
        <dbReference type="ARBA" id="ARBA00022832"/>
    </source>
</evidence>
<dbReference type="Proteomes" id="UP000002525">
    <property type="component" value="Chromosome"/>
</dbReference>
<evidence type="ECO:0000256" key="10">
    <source>
        <dbReference type="PIRSR" id="PIRSR000094-1"/>
    </source>
</evidence>
<feature type="active site" description="Proton acceptor" evidence="10">
    <location>
        <position position="189"/>
    </location>
</feature>
<evidence type="ECO:0000256" key="7">
    <source>
        <dbReference type="ARBA" id="ARBA00023098"/>
    </source>
</evidence>
<dbReference type="AlphaFoldDB" id="Q4QJL4"/>
<feature type="binding site" evidence="12">
    <location>
        <begin position="97"/>
        <end position="98"/>
    </location>
    <ligand>
        <name>NAD(+)</name>
        <dbReference type="ChEBI" id="CHEBI:57540"/>
    </ligand>
</feature>
<evidence type="ECO:0000256" key="1">
    <source>
        <dbReference type="ARBA" id="ARBA00005194"/>
    </source>
</evidence>
<evidence type="ECO:0000256" key="9">
    <source>
        <dbReference type="PIRNR" id="PIRNR000094"/>
    </source>
</evidence>
<keyword evidence="8 9" id="KW-0275">Fatty acid biosynthesis</keyword>